<dbReference type="EMBL" id="BONZ01000057">
    <property type="protein sequence ID" value="GIH17742.1"/>
    <property type="molecule type" value="Genomic_DNA"/>
</dbReference>
<dbReference type="Gene3D" id="3.40.50.150">
    <property type="entry name" value="Vaccinia Virus protein VP39"/>
    <property type="match status" value="1"/>
</dbReference>
<organism evidence="2 3">
    <name type="scientific">Rugosimonospora africana</name>
    <dbReference type="NCBI Taxonomy" id="556532"/>
    <lineage>
        <taxon>Bacteria</taxon>
        <taxon>Bacillati</taxon>
        <taxon>Actinomycetota</taxon>
        <taxon>Actinomycetes</taxon>
        <taxon>Micromonosporales</taxon>
        <taxon>Micromonosporaceae</taxon>
        <taxon>Rugosimonospora</taxon>
    </lineage>
</organism>
<proteinExistence type="predicted"/>
<name>A0A8J3VSU8_9ACTN</name>
<dbReference type="PIRSF" id="PIRSF017393">
    <property type="entry name" value="MTase_SAV2177"/>
    <property type="match status" value="1"/>
</dbReference>
<feature type="region of interest" description="Disordered" evidence="1">
    <location>
        <begin position="242"/>
        <end position="270"/>
    </location>
</feature>
<evidence type="ECO:0000313" key="2">
    <source>
        <dbReference type="EMBL" id="GIH17742.1"/>
    </source>
</evidence>
<dbReference type="InterPro" id="IPR029063">
    <property type="entry name" value="SAM-dependent_MTases_sf"/>
</dbReference>
<dbReference type="CDD" id="cd02440">
    <property type="entry name" value="AdoMet_MTases"/>
    <property type="match status" value="1"/>
</dbReference>
<reference evidence="2" key="1">
    <citation type="submission" date="2021-01" db="EMBL/GenBank/DDBJ databases">
        <title>Whole genome shotgun sequence of Rugosimonospora africana NBRC 104875.</title>
        <authorList>
            <person name="Komaki H."/>
            <person name="Tamura T."/>
        </authorList>
    </citation>
    <scope>NUCLEOTIDE SEQUENCE</scope>
    <source>
        <strain evidence="2">NBRC 104875</strain>
    </source>
</reference>
<sequence>MNGSEQASAQKPATAARMYDYYLGGFHNFRADQEAAERVLDQFPHLTSVARVNRAFLGRAVRYMVDCGIRQFLDVGSGIPTAGNVHEIAQAAAPEARVTYVDIDPVAVAESLEILEGNGRATAIRADMRHPETILAHKSVRELLDFDQPIGLLLAAVLHFVPEDDTAYGLVRQLLDALPPGSYMAVSHIASESFVPSDRYSAATAVYQQQTSTPVDSRSKPDVERFFAGIDLVEPGVVWGNEWRPAPGDPEIKDDDPLKKGVWAGVGHKR</sequence>
<evidence type="ECO:0008006" key="4">
    <source>
        <dbReference type="Google" id="ProtNLM"/>
    </source>
</evidence>
<accession>A0A8J3VSU8</accession>
<gene>
    <name evidence="2" type="ORF">Raf01_59140</name>
</gene>
<dbReference type="SUPFAM" id="SSF53335">
    <property type="entry name" value="S-adenosyl-L-methionine-dependent methyltransferases"/>
    <property type="match status" value="1"/>
</dbReference>
<dbReference type="Proteomes" id="UP000642748">
    <property type="component" value="Unassembled WGS sequence"/>
</dbReference>
<dbReference type="RefSeq" id="WP_203921297.1">
    <property type="nucleotide sequence ID" value="NZ_BONZ01000057.1"/>
</dbReference>
<evidence type="ECO:0000313" key="3">
    <source>
        <dbReference type="Proteomes" id="UP000642748"/>
    </source>
</evidence>
<dbReference type="Pfam" id="PF04672">
    <property type="entry name" value="Methyltransf_19"/>
    <property type="match status" value="1"/>
</dbReference>
<dbReference type="InterPro" id="IPR006764">
    <property type="entry name" value="SAM_dep_MeTrfase_SAV2177_type"/>
</dbReference>
<keyword evidence="3" id="KW-1185">Reference proteome</keyword>
<evidence type="ECO:0000256" key="1">
    <source>
        <dbReference type="SAM" id="MobiDB-lite"/>
    </source>
</evidence>
<protein>
    <recommendedName>
        <fullName evidence="4">S-adenosyl methyltransferase</fullName>
    </recommendedName>
</protein>
<comment type="caution">
    <text evidence="2">The sequence shown here is derived from an EMBL/GenBank/DDBJ whole genome shotgun (WGS) entry which is preliminary data.</text>
</comment>
<dbReference type="AlphaFoldDB" id="A0A8J3VSU8"/>